<gene>
    <name evidence="6" type="primary">PARPA_09960.1 scaffold 39144</name>
</gene>
<dbReference type="GO" id="GO:0000289">
    <property type="term" value="P:nuclear-transcribed mRNA poly(A) tail shortening"/>
    <property type="evidence" value="ECO:0007669"/>
    <property type="project" value="TreeGrafter"/>
</dbReference>
<comment type="subcellular location">
    <subcellularLocation>
        <location evidence="1">Cytoplasm</location>
    </subcellularLocation>
</comment>
<feature type="region of interest" description="Disordered" evidence="4">
    <location>
        <begin position="1"/>
        <end position="33"/>
    </location>
</feature>
<dbReference type="InterPro" id="IPR001660">
    <property type="entry name" value="SAM"/>
</dbReference>
<dbReference type="OrthoDB" id="2155283at2759"/>
<protein>
    <recommendedName>
        <fullName evidence="5">SAM domain-containing protein</fullName>
    </recommendedName>
</protein>
<feature type="domain" description="SAM" evidence="5">
    <location>
        <begin position="415"/>
        <end position="473"/>
    </location>
</feature>
<dbReference type="GO" id="GO:0000932">
    <property type="term" value="C:P-body"/>
    <property type="evidence" value="ECO:0007669"/>
    <property type="project" value="TreeGrafter"/>
</dbReference>
<dbReference type="AlphaFoldDB" id="A0A0B7NB45"/>
<dbReference type="InterPro" id="IPR050897">
    <property type="entry name" value="SMAUG/VTS1_RNA-bind"/>
</dbReference>
<dbReference type="SMART" id="SM00454">
    <property type="entry name" value="SAM"/>
    <property type="match status" value="1"/>
</dbReference>
<keyword evidence="7" id="KW-1185">Reference proteome</keyword>
<keyword evidence="2" id="KW-0963">Cytoplasm</keyword>
<organism evidence="6 7">
    <name type="scientific">Parasitella parasitica</name>
    <dbReference type="NCBI Taxonomy" id="35722"/>
    <lineage>
        <taxon>Eukaryota</taxon>
        <taxon>Fungi</taxon>
        <taxon>Fungi incertae sedis</taxon>
        <taxon>Mucoromycota</taxon>
        <taxon>Mucoromycotina</taxon>
        <taxon>Mucoromycetes</taxon>
        <taxon>Mucorales</taxon>
        <taxon>Mucorineae</taxon>
        <taxon>Mucoraceae</taxon>
        <taxon>Parasitella</taxon>
    </lineage>
</organism>
<evidence type="ECO:0000313" key="6">
    <source>
        <dbReference type="EMBL" id="CEP15720.1"/>
    </source>
</evidence>
<evidence type="ECO:0000259" key="5">
    <source>
        <dbReference type="PROSITE" id="PS50105"/>
    </source>
</evidence>
<dbReference type="GO" id="GO:0003729">
    <property type="term" value="F:mRNA binding"/>
    <property type="evidence" value="ECO:0007669"/>
    <property type="project" value="TreeGrafter"/>
</dbReference>
<dbReference type="PANTHER" id="PTHR12515:SF5">
    <property type="entry name" value="PROTEIN SMAUG"/>
    <property type="match status" value="1"/>
</dbReference>
<dbReference type="Proteomes" id="UP000054107">
    <property type="component" value="Unassembled WGS sequence"/>
</dbReference>
<evidence type="ECO:0000256" key="1">
    <source>
        <dbReference type="ARBA" id="ARBA00004496"/>
    </source>
</evidence>
<feature type="compositionally biased region" description="Low complexity" evidence="4">
    <location>
        <begin position="177"/>
        <end position="193"/>
    </location>
</feature>
<feature type="compositionally biased region" description="Low complexity" evidence="4">
    <location>
        <begin position="386"/>
        <end position="395"/>
    </location>
</feature>
<feature type="compositionally biased region" description="Low complexity" evidence="4">
    <location>
        <begin position="1"/>
        <end position="23"/>
    </location>
</feature>
<dbReference type="PANTHER" id="PTHR12515">
    <property type="entry name" value="STERILE ALPHA MOTIF DOMAIN CONTAINING PROTEIN 4-RELATED"/>
    <property type="match status" value="1"/>
</dbReference>
<evidence type="ECO:0000256" key="3">
    <source>
        <dbReference type="ARBA" id="ARBA00022884"/>
    </source>
</evidence>
<sequence length="479" mass="53436">MHPSDPRSSSSSSTARHSSAFSTNANEQFDGTDNKVNRLSTWYEDLEEYESNLEAMATATLDQTFQDEMQHVNQWFGFLSDAEKTATLYTLLQHSSQVQIRFFIHLLQELRKPKPNTLNRGSERASALANLNRRQPSIVAQQQQQNVNRHSFAMGDTQNLGKLFGTMGTDWFSSDDQTQSQHQHQHPLQQPQPRATLNNRSQHQLRPKSVMELGGSGSSVLDSAFSNTWLKQRQPSLSNNVIERPRSADISSWALPAVSASSNAANTSVASWKPLQNQHDIDIHLWKDPMSIDPINSARRSSSAITSAAAATAASSNLRKTSFAASQYLNTQSNLSSLNASKPGASRSSSFESIVANDFGYGSDQSDASTSSRRFRQTHQQPAHMSAYSSGSSASNNKPIPESNNEDHVDMDLIKDVPAWFRSMRLHKYNNIFEHMRWQDIIQLDDAALQDKGVAALGARRKMLKVFENVREHCRLNVG</sequence>
<dbReference type="InterPro" id="IPR057327">
    <property type="entry name" value="Vts1_dom"/>
</dbReference>
<evidence type="ECO:0000256" key="2">
    <source>
        <dbReference type="ARBA" id="ARBA00022490"/>
    </source>
</evidence>
<feature type="region of interest" description="Disordered" evidence="4">
    <location>
        <begin position="171"/>
        <end position="202"/>
    </location>
</feature>
<dbReference type="InterPro" id="IPR013761">
    <property type="entry name" value="SAM/pointed_sf"/>
</dbReference>
<dbReference type="Gene3D" id="1.10.150.50">
    <property type="entry name" value="Transcription Factor, Ets-1"/>
    <property type="match status" value="1"/>
</dbReference>
<feature type="compositionally biased region" description="Polar residues" evidence="4">
    <location>
        <begin position="363"/>
        <end position="383"/>
    </location>
</feature>
<accession>A0A0B7NB45</accession>
<proteinExistence type="predicted"/>
<name>A0A0B7NB45_9FUNG</name>
<keyword evidence="3" id="KW-0694">RNA-binding</keyword>
<dbReference type="PROSITE" id="PS50105">
    <property type="entry name" value="SAM_DOMAIN"/>
    <property type="match status" value="1"/>
</dbReference>
<dbReference type="Pfam" id="PF25479">
    <property type="entry name" value="Vts1"/>
    <property type="match status" value="1"/>
</dbReference>
<dbReference type="EMBL" id="LN732614">
    <property type="protein sequence ID" value="CEP15720.1"/>
    <property type="molecule type" value="Genomic_DNA"/>
</dbReference>
<evidence type="ECO:0000313" key="7">
    <source>
        <dbReference type="Proteomes" id="UP000054107"/>
    </source>
</evidence>
<evidence type="ECO:0000256" key="4">
    <source>
        <dbReference type="SAM" id="MobiDB-lite"/>
    </source>
</evidence>
<dbReference type="Pfam" id="PF07647">
    <property type="entry name" value="SAM_2"/>
    <property type="match status" value="1"/>
</dbReference>
<feature type="region of interest" description="Disordered" evidence="4">
    <location>
        <begin position="362"/>
        <end position="406"/>
    </location>
</feature>
<reference evidence="6 7" key="1">
    <citation type="submission" date="2014-09" db="EMBL/GenBank/DDBJ databases">
        <authorList>
            <person name="Ellenberger Sabrina"/>
        </authorList>
    </citation>
    <scope>NUCLEOTIDE SEQUENCE [LARGE SCALE GENOMIC DNA]</scope>
    <source>
        <strain evidence="6 7">CBS 412.66</strain>
    </source>
</reference>
<dbReference type="SUPFAM" id="SSF47769">
    <property type="entry name" value="SAM/Pointed domain"/>
    <property type="match status" value="1"/>
</dbReference>